<gene>
    <name evidence="2" type="ORF">EV385_2583</name>
</gene>
<reference evidence="2 3" key="1">
    <citation type="submission" date="2019-02" db="EMBL/GenBank/DDBJ databases">
        <title>Sequencing the genomes of 1000 actinobacteria strains.</title>
        <authorList>
            <person name="Klenk H.-P."/>
        </authorList>
    </citation>
    <scope>NUCLEOTIDE SEQUENCE [LARGE SCALE GENOMIC DNA]</scope>
    <source>
        <strain evidence="2 3">DSM 45162</strain>
    </source>
</reference>
<dbReference type="Proteomes" id="UP000292564">
    <property type="component" value="Unassembled WGS sequence"/>
</dbReference>
<sequence>MSTELRELFGALSADADSVPVLAAEKLRSRADRSGRTRTALAMVALVVVVGGVAAGGRWVFTAGPPTAPAPPAASVAVTTPPAPSQTPQTVPDRAFLTAADTNGSTPDTVPADERSPNLCGARFASNGAIRVTRTARAMYDERNPPPNRPPSGVVEQTVTAYRGAGAADFVREFRSVVGDCARDKRDGQTCRQRLLDAPNVGDEAVLVERRCVVQAPEGRAERRYRVAVVRVANRVTVLSFHGWEGASVDPAQTQQLTRLAAQRLTGWGG</sequence>
<keyword evidence="1" id="KW-0812">Transmembrane</keyword>
<evidence type="ECO:0008006" key="4">
    <source>
        <dbReference type="Google" id="ProtNLM"/>
    </source>
</evidence>
<accession>A0A4Q7ZKT4</accession>
<proteinExistence type="predicted"/>
<comment type="caution">
    <text evidence="2">The sequence shown here is derived from an EMBL/GenBank/DDBJ whole genome shotgun (WGS) entry which is preliminary data.</text>
</comment>
<protein>
    <recommendedName>
        <fullName evidence="4">PknH-like protein</fullName>
    </recommendedName>
</protein>
<keyword evidence="1" id="KW-0472">Membrane</keyword>
<organism evidence="2 3">
    <name type="scientific">Krasilnikovia cinnamomea</name>
    <dbReference type="NCBI Taxonomy" id="349313"/>
    <lineage>
        <taxon>Bacteria</taxon>
        <taxon>Bacillati</taxon>
        <taxon>Actinomycetota</taxon>
        <taxon>Actinomycetes</taxon>
        <taxon>Micromonosporales</taxon>
        <taxon>Micromonosporaceae</taxon>
        <taxon>Krasilnikovia</taxon>
    </lineage>
</organism>
<feature type="transmembrane region" description="Helical" evidence="1">
    <location>
        <begin position="40"/>
        <end position="61"/>
    </location>
</feature>
<keyword evidence="3" id="KW-1185">Reference proteome</keyword>
<dbReference type="RefSeq" id="WP_130509672.1">
    <property type="nucleotide sequence ID" value="NZ_SHKY01000001.1"/>
</dbReference>
<dbReference type="AlphaFoldDB" id="A0A4Q7ZKT4"/>
<evidence type="ECO:0000313" key="2">
    <source>
        <dbReference type="EMBL" id="RZU50799.1"/>
    </source>
</evidence>
<evidence type="ECO:0000313" key="3">
    <source>
        <dbReference type="Proteomes" id="UP000292564"/>
    </source>
</evidence>
<dbReference type="EMBL" id="SHKY01000001">
    <property type="protein sequence ID" value="RZU50799.1"/>
    <property type="molecule type" value="Genomic_DNA"/>
</dbReference>
<name>A0A4Q7ZKT4_9ACTN</name>
<evidence type="ECO:0000256" key="1">
    <source>
        <dbReference type="SAM" id="Phobius"/>
    </source>
</evidence>
<keyword evidence="1" id="KW-1133">Transmembrane helix</keyword>